<proteinExistence type="inferred from homology"/>
<keyword evidence="1" id="KW-0732">Signal</keyword>
<comment type="similarity">
    <text evidence="1">Belongs to the calycin superfamily. Lipocalin family.</text>
</comment>
<feature type="signal peptide" evidence="1">
    <location>
        <begin position="1"/>
        <end position="19"/>
    </location>
</feature>
<dbReference type="Proteomes" id="UP001652680">
    <property type="component" value="Unassembled WGS sequence"/>
</dbReference>
<dbReference type="InterPro" id="IPR012674">
    <property type="entry name" value="Calycin"/>
</dbReference>
<name>A0ABM5JBF4_DRORH</name>
<evidence type="ECO:0008006" key="4">
    <source>
        <dbReference type="Google" id="ProtNLM"/>
    </source>
</evidence>
<reference evidence="3" key="1">
    <citation type="journal article" date="2021" name="Elife">
        <title>Highly contiguous assemblies of 101 drosophilid genomes.</title>
        <authorList>
            <person name="Kim B.Y."/>
            <person name="Wang J.R."/>
            <person name="Miller D.E."/>
            <person name="Barmina O."/>
            <person name="Delaney E."/>
            <person name="Thompson A."/>
            <person name="Comeault A.A."/>
            <person name="Peede D."/>
            <person name="D'Agostino E.R."/>
            <person name="Pelaez J."/>
            <person name="Aguilar J.M."/>
            <person name="Haji D."/>
            <person name="Matsunaga T."/>
            <person name="Armstrong E.E."/>
            <person name="Zych M."/>
            <person name="Ogawa Y."/>
            <person name="Stamenkovic-Radak M."/>
            <person name="Jelic M."/>
            <person name="Veselinovic M.S."/>
            <person name="Tanaskovic M."/>
            <person name="Eric P."/>
            <person name="Gao J.J."/>
            <person name="Katoh T.K."/>
            <person name="Toda M.J."/>
            <person name="Watabe H."/>
            <person name="Watada M."/>
            <person name="Davis J.S."/>
            <person name="Moyle L.C."/>
            <person name="Manoli G."/>
            <person name="Bertolini E."/>
            <person name="Kostal V."/>
            <person name="Hawley R.S."/>
            <person name="Takahashi A."/>
            <person name="Jones C.D."/>
            <person name="Price D.K."/>
            <person name="Whiteman N."/>
            <person name="Kopp A."/>
            <person name="Matute D.R."/>
            <person name="Petrov D.A."/>
        </authorList>
    </citation>
    <scope>NUCLEOTIDE SEQUENCE [LARGE SCALE GENOMIC DNA]</scope>
</reference>
<dbReference type="GeneID" id="108038666"/>
<evidence type="ECO:0000256" key="1">
    <source>
        <dbReference type="PIRNR" id="PIRNR036893"/>
    </source>
</evidence>
<keyword evidence="3" id="KW-1185">Reference proteome</keyword>
<reference evidence="2" key="2">
    <citation type="submission" date="2025-05" db="UniProtKB">
        <authorList>
            <consortium name="EnsemblMetazoa"/>
        </authorList>
    </citation>
    <scope>IDENTIFICATION</scope>
</reference>
<evidence type="ECO:0000313" key="2">
    <source>
        <dbReference type="EnsemblMetazoa" id="XP_044316153.1"/>
    </source>
</evidence>
<dbReference type="SUPFAM" id="SSF50814">
    <property type="entry name" value="Lipocalins"/>
    <property type="match status" value="1"/>
</dbReference>
<dbReference type="EnsemblMetazoa" id="XM_044460218.1">
    <property type="protein sequence ID" value="XP_044316153.1"/>
    <property type="gene ID" value="LOC108038666"/>
</dbReference>
<evidence type="ECO:0000313" key="3">
    <source>
        <dbReference type="Proteomes" id="UP001652680"/>
    </source>
</evidence>
<protein>
    <recommendedName>
        <fullName evidence="4">Apolipoprotein D</fullName>
    </recommendedName>
</protein>
<dbReference type="Gene3D" id="2.40.128.20">
    <property type="match status" value="1"/>
</dbReference>
<dbReference type="PANTHER" id="PTHR10612:SF34">
    <property type="entry name" value="APOLIPOPROTEIN D"/>
    <property type="match status" value="1"/>
</dbReference>
<feature type="chain" id="PRO_5045016782" description="Apolipoprotein D" evidence="1">
    <location>
        <begin position="20"/>
        <end position="192"/>
    </location>
</feature>
<accession>A0ABM5JBF4</accession>
<dbReference type="PANTHER" id="PTHR10612">
    <property type="entry name" value="APOLIPOPROTEIN D"/>
    <property type="match status" value="1"/>
</dbReference>
<dbReference type="RefSeq" id="XP_044316153.1">
    <property type="nucleotide sequence ID" value="XM_044460218.1"/>
</dbReference>
<dbReference type="InterPro" id="IPR022271">
    <property type="entry name" value="Lipocalin_ApoD"/>
</dbReference>
<organism evidence="2 3">
    <name type="scientific">Drosophila rhopaloa</name>
    <name type="common">Fruit fly</name>
    <dbReference type="NCBI Taxonomy" id="1041015"/>
    <lineage>
        <taxon>Eukaryota</taxon>
        <taxon>Metazoa</taxon>
        <taxon>Ecdysozoa</taxon>
        <taxon>Arthropoda</taxon>
        <taxon>Hexapoda</taxon>
        <taxon>Insecta</taxon>
        <taxon>Pterygota</taxon>
        <taxon>Neoptera</taxon>
        <taxon>Endopterygota</taxon>
        <taxon>Diptera</taxon>
        <taxon>Brachycera</taxon>
        <taxon>Muscomorpha</taxon>
        <taxon>Ephydroidea</taxon>
        <taxon>Drosophilidae</taxon>
        <taxon>Drosophila</taxon>
        <taxon>Sophophora</taxon>
    </lineage>
</organism>
<sequence length="192" mass="22005">MNKWKFFAFVVLELQFSLAMRAFHGPCPDNMTAVGDLDMNRFEGKWYTHSIYPPLSLRVPKCQSTEFVEDAADKYHVTARELNSQTGTIKVRNAEIIKIEENMGRYILGTRNTAFPEGVQIYVLDTDYVNFAIRFMCFDASNIFSFHWAVIQTRKRLPPSEIVYMAQHFGQKAGLVISDMSKVPQESCPADT</sequence>
<dbReference type="PIRSF" id="PIRSF036893">
    <property type="entry name" value="Lipocalin_ApoD"/>
    <property type="match status" value="1"/>
</dbReference>